<reference evidence="15 16" key="1">
    <citation type="submission" date="2020-07" db="EMBL/GenBank/DDBJ databases">
        <title>Genomic Encyclopedia of Type Strains, Phase IV (KMG-V): Genome sequencing to study the core and pangenomes of soil and plant-associated prokaryotes.</title>
        <authorList>
            <person name="Whitman W."/>
        </authorList>
    </citation>
    <scope>NUCLEOTIDE SEQUENCE [LARGE SCALE GENOMIC DNA]</scope>
    <source>
        <strain evidence="15 16">SAS40</strain>
    </source>
</reference>
<dbReference type="Proteomes" id="UP000542125">
    <property type="component" value="Unassembled WGS sequence"/>
</dbReference>
<dbReference type="Pfam" id="PF13396">
    <property type="entry name" value="PLDc_N"/>
    <property type="match status" value="1"/>
</dbReference>
<dbReference type="PROSITE" id="PS50035">
    <property type="entry name" value="PLD"/>
    <property type="match status" value="2"/>
</dbReference>
<evidence type="ECO:0000256" key="12">
    <source>
        <dbReference type="NCBIfam" id="TIGR04265"/>
    </source>
</evidence>
<evidence type="ECO:0000256" key="6">
    <source>
        <dbReference type="ARBA" id="ARBA00022737"/>
    </source>
</evidence>
<evidence type="ECO:0000256" key="10">
    <source>
        <dbReference type="ARBA" id="ARBA00023209"/>
    </source>
</evidence>
<evidence type="ECO:0000313" key="16">
    <source>
        <dbReference type="Proteomes" id="UP000542125"/>
    </source>
</evidence>
<dbReference type="SUPFAM" id="SSF56024">
    <property type="entry name" value="Phospholipase D/nuclease"/>
    <property type="match status" value="2"/>
</dbReference>
<evidence type="ECO:0000256" key="13">
    <source>
        <dbReference type="SAM" id="Phobius"/>
    </source>
</evidence>
<dbReference type="GO" id="GO:0032049">
    <property type="term" value="P:cardiolipin biosynthetic process"/>
    <property type="evidence" value="ECO:0007669"/>
    <property type="project" value="UniProtKB-UniRule"/>
</dbReference>
<dbReference type="InterPro" id="IPR001736">
    <property type="entry name" value="PLipase_D/transphosphatidylase"/>
</dbReference>
<dbReference type="InterPro" id="IPR022924">
    <property type="entry name" value="Cardiolipin_synthase"/>
</dbReference>
<dbReference type="RefSeq" id="WP_218863201.1">
    <property type="nucleotide sequence ID" value="NZ_JACBYR010000001.1"/>
</dbReference>
<organism evidence="15 16">
    <name type="scientific">Pigmentiphaga litoralis</name>
    <dbReference type="NCBI Taxonomy" id="516702"/>
    <lineage>
        <taxon>Bacteria</taxon>
        <taxon>Pseudomonadati</taxon>
        <taxon>Pseudomonadota</taxon>
        <taxon>Betaproteobacteria</taxon>
        <taxon>Burkholderiales</taxon>
        <taxon>Alcaligenaceae</taxon>
        <taxon>Pigmentiphaga</taxon>
    </lineage>
</organism>
<dbReference type="CDD" id="cd09110">
    <property type="entry name" value="PLDc_CLS_1"/>
    <property type="match status" value="1"/>
</dbReference>
<dbReference type="InterPro" id="IPR025202">
    <property type="entry name" value="PLD-like_dom"/>
</dbReference>
<feature type="transmembrane region" description="Helical" evidence="13">
    <location>
        <begin position="23"/>
        <end position="44"/>
    </location>
</feature>
<protein>
    <recommendedName>
        <fullName evidence="12">Cardiolipin synthase</fullName>
        <ecNumber evidence="12">2.7.8.-</ecNumber>
    </recommendedName>
</protein>
<evidence type="ECO:0000256" key="1">
    <source>
        <dbReference type="ARBA" id="ARBA00004651"/>
    </source>
</evidence>
<evidence type="ECO:0000256" key="2">
    <source>
        <dbReference type="ARBA" id="ARBA00022475"/>
    </source>
</evidence>
<dbReference type="EC" id="2.7.8.-" evidence="12"/>
<evidence type="ECO:0000259" key="14">
    <source>
        <dbReference type="PROSITE" id="PS50035"/>
    </source>
</evidence>
<comment type="subcellular location">
    <subcellularLocation>
        <location evidence="1">Cell membrane</location>
        <topology evidence="1">Multi-pass membrane protein</topology>
    </subcellularLocation>
</comment>
<keyword evidence="4 15" id="KW-0808">Transferase</keyword>
<keyword evidence="9 13" id="KW-0472">Membrane</keyword>
<evidence type="ECO:0000256" key="4">
    <source>
        <dbReference type="ARBA" id="ARBA00022679"/>
    </source>
</evidence>
<keyword evidence="11" id="KW-1208">Phospholipid metabolism</keyword>
<keyword evidence="5 13" id="KW-0812">Transmembrane</keyword>
<dbReference type="PANTHER" id="PTHR21248:SF22">
    <property type="entry name" value="PHOSPHOLIPASE D"/>
    <property type="match status" value="1"/>
</dbReference>
<sequence>MIPEPLVLPDVTVWGVTITQHQVVTTLSLLWAIYLGAVAIWIILQKRSPVSTLLWILTLALLPYAGFGVYYFFGPQRLRRRRLKRLRSRIAIAGQTEVARLKESPHDVPLPVGQMIRLGTSTSDVPVSTATDMRMLVGGGQTYDAFIEAIDGAKNHIHIEFYIYNPDRIGTLIRDRLIAKAREGVTVRFLVDALGSSSLGRRFLRPLRDAGVHVAFFHDVKIGRRLRPVTNFRNHRKILVVDGVIGFTGGINVTDEEDERVRDDAYHDIHLRIEGGAVRWLQMVFLEDWAYSTSERMDPADVPSLLPDTPAGEHYLQILCSGPDDPRESIHRMQVAAINAATERVWLTTAYFVPTGAALMSLTLAALRGVDVRVLVPCVSDSRVVTAAARSYFDELIDAGVKVWEYQDRMLHSKTLVVDDTYSFIGTANFDQRSFVLNFEVTALIYGPVMASNLNRQFEADLRKSMRVQARRKVSPLRRLGDATARLFSPVL</sequence>
<dbReference type="SMART" id="SM00155">
    <property type="entry name" value="PLDc"/>
    <property type="match status" value="2"/>
</dbReference>
<name>A0A7Y9LNC9_9BURK</name>
<dbReference type="PANTHER" id="PTHR21248">
    <property type="entry name" value="CARDIOLIPIN SYNTHASE"/>
    <property type="match status" value="1"/>
</dbReference>
<keyword evidence="3" id="KW-0444">Lipid biosynthesis</keyword>
<dbReference type="EMBL" id="JACBYR010000001">
    <property type="protein sequence ID" value="NYE83175.1"/>
    <property type="molecule type" value="Genomic_DNA"/>
</dbReference>
<evidence type="ECO:0000256" key="9">
    <source>
        <dbReference type="ARBA" id="ARBA00023136"/>
    </source>
</evidence>
<keyword evidence="16" id="KW-1185">Reference proteome</keyword>
<evidence type="ECO:0000256" key="7">
    <source>
        <dbReference type="ARBA" id="ARBA00022989"/>
    </source>
</evidence>
<feature type="domain" description="PLD phosphodiesterase" evidence="14">
    <location>
        <begin position="407"/>
        <end position="434"/>
    </location>
</feature>
<evidence type="ECO:0000256" key="5">
    <source>
        <dbReference type="ARBA" id="ARBA00022692"/>
    </source>
</evidence>
<keyword evidence="6" id="KW-0677">Repeat</keyword>
<keyword evidence="7 13" id="KW-1133">Transmembrane helix</keyword>
<dbReference type="AlphaFoldDB" id="A0A7Y9LNC9"/>
<keyword evidence="10" id="KW-0594">Phospholipid biosynthesis</keyword>
<dbReference type="GO" id="GO:0005886">
    <property type="term" value="C:plasma membrane"/>
    <property type="evidence" value="ECO:0007669"/>
    <property type="project" value="UniProtKB-SubCell"/>
</dbReference>
<dbReference type="Pfam" id="PF13091">
    <property type="entry name" value="PLDc_2"/>
    <property type="match status" value="2"/>
</dbReference>
<dbReference type="CDD" id="cd09112">
    <property type="entry name" value="PLDc_CLS_2"/>
    <property type="match status" value="1"/>
</dbReference>
<dbReference type="Gene3D" id="3.30.870.10">
    <property type="entry name" value="Endonuclease Chain A"/>
    <property type="match status" value="2"/>
</dbReference>
<dbReference type="GO" id="GO:0008808">
    <property type="term" value="F:cardiolipin synthase activity"/>
    <property type="evidence" value="ECO:0007669"/>
    <property type="project" value="UniProtKB-UniRule"/>
</dbReference>
<evidence type="ECO:0000256" key="11">
    <source>
        <dbReference type="ARBA" id="ARBA00023264"/>
    </source>
</evidence>
<feature type="transmembrane region" description="Helical" evidence="13">
    <location>
        <begin position="53"/>
        <end position="73"/>
    </location>
</feature>
<accession>A0A7Y9LNC9</accession>
<keyword evidence="2" id="KW-1003">Cell membrane</keyword>
<evidence type="ECO:0000313" key="15">
    <source>
        <dbReference type="EMBL" id="NYE83175.1"/>
    </source>
</evidence>
<evidence type="ECO:0000256" key="3">
    <source>
        <dbReference type="ARBA" id="ARBA00022516"/>
    </source>
</evidence>
<gene>
    <name evidence="15" type="ORF">FHW18_002446</name>
</gene>
<feature type="domain" description="PLD phosphodiesterase" evidence="14">
    <location>
        <begin position="230"/>
        <end position="257"/>
    </location>
</feature>
<proteinExistence type="predicted"/>
<keyword evidence="8" id="KW-0443">Lipid metabolism</keyword>
<evidence type="ECO:0000256" key="8">
    <source>
        <dbReference type="ARBA" id="ARBA00023098"/>
    </source>
</evidence>
<dbReference type="InterPro" id="IPR027379">
    <property type="entry name" value="CLS_N"/>
</dbReference>
<comment type="caution">
    <text evidence="15">The sequence shown here is derived from an EMBL/GenBank/DDBJ whole genome shotgun (WGS) entry which is preliminary data.</text>
</comment>
<dbReference type="NCBIfam" id="TIGR04265">
    <property type="entry name" value="bac_cardiolipin"/>
    <property type="match status" value="1"/>
</dbReference>